<reference evidence="2" key="1">
    <citation type="journal article" date="2021" name="PeerJ">
        <title>Extensive microbial diversity within the chicken gut microbiome revealed by metagenomics and culture.</title>
        <authorList>
            <person name="Gilroy R."/>
            <person name="Ravi A."/>
            <person name="Getino M."/>
            <person name="Pursley I."/>
            <person name="Horton D.L."/>
            <person name="Alikhan N.F."/>
            <person name="Baker D."/>
            <person name="Gharbi K."/>
            <person name="Hall N."/>
            <person name="Watson M."/>
            <person name="Adriaenssens E.M."/>
            <person name="Foster-Nyarko E."/>
            <person name="Jarju S."/>
            <person name="Secka A."/>
            <person name="Antonio M."/>
            <person name="Oren A."/>
            <person name="Chaudhuri R.R."/>
            <person name="La Ragione R."/>
            <person name="Hildebrand F."/>
            <person name="Pallen M.J."/>
        </authorList>
    </citation>
    <scope>NUCLEOTIDE SEQUENCE</scope>
    <source>
        <strain evidence="2">ChiGjej4B4-7305</strain>
    </source>
</reference>
<organism evidence="2 3">
    <name type="scientific">Candidatus Ruania gallistercoris</name>
    <dbReference type="NCBI Taxonomy" id="2838746"/>
    <lineage>
        <taxon>Bacteria</taxon>
        <taxon>Bacillati</taxon>
        <taxon>Actinomycetota</taxon>
        <taxon>Actinomycetes</taxon>
        <taxon>Micrococcales</taxon>
        <taxon>Ruaniaceae</taxon>
        <taxon>Ruania</taxon>
    </lineage>
</organism>
<protein>
    <recommendedName>
        <fullName evidence="4">LPXTG cell wall anchor domain-containing protein</fullName>
    </recommendedName>
</protein>
<gene>
    <name evidence="2" type="ORF">H9815_07695</name>
</gene>
<evidence type="ECO:0000313" key="2">
    <source>
        <dbReference type="EMBL" id="HIZ35646.1"/>
    </source>
</evidence>
<dbReference type="EMBL" id="DXBY01000132">
    <property type="protein sequence ID" value="HIZ35646.1"/>
    <property type="molecule type" value="Genomic_DNA"/>
</dbReference>
<evidence type="ECO:0000313" key="3">
    <source>
        <dbReference type="Proteomes" id="UP000824037"/>
    </source>
</evidence>
<reference evidence="2" key="2">
    <citation type="submission" date="2021-04" db="EMBL/GenBank/DDBJ databases">
        <authorList>
            <person name="Gilroy R."/>
        </authorList>
    </citation>
    <scope>NUCLEOTIDE SEQUENCE</scope>
    <source>
        <strain evidence="2">ChiGjej4B4-7305</strain>
    </source>
</reference>
<sequence>MGGLLAFLLIAWLVLSVLGMVIRGLRWLTFVAIILLAITAVVLWLRRKANGSSR</sequence>
<keyword evidence="1" id="KW-1133">Transmembrane helix</keyword>
<evidence type="ECO:0000256" key="1">
    <source>
        <dbReference type="SAM" id="Phobius"/>
    </source>
</evidence>
<keyword evidence="1" id="KW-0472">Membrane</keyword>
<dbReference type="AlphaFoldDB" id="A0A9D2J3V4"/>
<name>A0A9D2J3V4_9MICO</name>
<accession>A0A9D2J3V4</accession>
<proteinExistence type="predicted"/>
<dbReference type="Proteomes" id="UP000824037">
    <property type="component" value="Unassembled WGS sequence"/>
</dbReference>
<feature type="transmembrane region" description="Helical" evidence="1">
    <location>
        <begin position="29"/>
        <end position="45"/>
    </location>
</feature>
<comment type="caution">
    <text evidence="2">The sequence shown here is derived from an EMBL/GenBank/DDBJ whole genome shotgun (WGS) entry which is preliminary data.</text>
</comment>
<keyword evidence="1" id="KW-0812">Transmembrane</keyword>
<evidence type="ECO:0008006" key="4">
    <source>
        <dbReference type="Google" id="ProtNLM"/>
    </source>
</evidence>